<dbReference type="GO" id="GO:0019905">
    <property type="term" value="F:syntaxin binding"/>
    <property type="evidence" value="ECO:0007669"/>
    <property type="project" value="InterPro"/>
</dbReference>
<evidence type="ECO:0000256" key="4">
    <source>
        <dbReference type="ARBA" id="ARBA00022775"/>
    </source>
</evidence>
<gene>
    <name evidence="8" type="primary">LOC116300917</name>
</gene>
<name>A0A6P8IG71_ACTTE</name>
<dbReference type="RefSeq" id="XP_031565747.1">
    <property type="nucleotide sequence ID" value="XM_031709887.1"/>
</dbReference>
<dbReference type="GO" id="GO:0031201">
    <property type="term" value="C:SNARE complex"/>
    <property type="evidence" value="ECO:0007669"/>
    <property type="project" value="TreeGrafter"/>
</dbReference>
<protein>
    <submittedName>
        <fullName evidence="8">Complexin-2-like</fullName>
    </submittedName>
</protein>
<evidence type="ECO:0000256" key="6">
    <source>
        <dbReference type="SAM" id="MobiDB-lite"/>
    </source>
</evidence>
<evidence type="ECO:0000256" key="3">
    <source>
        <dbReference type="ARBA" id="ARBA00022483"/>
    </source>
</evidence>
<feature type="compositionally biased region" description="Basic and acidic residues" evidence="6">
    <location>
        <begin position="67"/>
        <end position="112"/>
    </location>
</feature>
<keyword evidence="2" id="KW-0813">Transport</keyword>
<dbReference type="Proteomes" id="UP000515163">
    <property type="component" value="Unplaced"/>
</dbReference>
<evidence type="ECO:0000256" key="1">
    <source>
        <dbReference type="ARBA" id="ARBA00005396"/>
    </source>
</evidence>
<comment type="similarity">
    <text evidence="1">Belongs to the complexin/synaphin family.</text>
</comment>
<dbReference type="GeneID" id="116300917"/>
<evidence type="ECO:0000256" key="2">
    <source>
        <dbReference type="ARBA" id="ARBA00022448"/>
    </source>
</evidence>
<organism evidence="7 8">
    <name type="scientific">Actinia tenebrosa</name>
    <name type="common">Australian red waratah sea anemone</name>
    <dbReference type="NCBI Taxonomy" id="6105"/>
    <lineage>
        <taxon>Eukaryota</taxon>
        <taxon>Metazoa</taxon>
        <taxon>Cnidaria</taxon>
        <taxon>Anthozoa</taxon>
        <taxon>Hexacorallia</taxon>
        <taxon>Actiniaria</taxon>
        <taxon>Actiniidae</taxon>
        <taxon>Actinia</taxon>
    </lineage>
</organism>
<accession>A0A6P8IG71</accession>
<dbReference type="PANTHER" id="PTHR16705">
    <property type="entry name" value="COMPLEXIN"/>
    <property type="match status" value="1"/>
</dbReference>
<dbReference type="GO" id="GO:0006836">
    <property type="term" value="P:neurotransmitter transport"/>
    <property type="evidence" value="ECO:0007669"/>
    <property type="project" value="UniProtKB-KW"/>
</dbReference>
<comment type="function">
    <text evidence="5">Positively regulates a late step in synaptic vesicle exocytosis.</text>
</comment>
<feature type="compositionally biased region" description="Basic and acidic residues" evidence="6">
    <location>
        <begin position="37"/>
        <end position="58"/>
    </location>
</feature>
<reference evidence="8" key="1">
    <citation type="submission" date="2025-08" db="UniProtKB">
        <authorList>
            <consortium name="RefSeq"/>
        </authorList>
    </citation>
    <scope>IDENTIFICATION</scope>
    <source>
        <tissue evidence="8">Tentacle</tissue>
    </source>
</reference>
<dbReference type="InterPro" id="IPR008849">
    <property type="entry name" value="Synaphin"/>
</dbReference>
<dbReference type="Pfam" id="PF05835">
    <property type="entry name" value="Synaphin"/>
    <property type="match status" value="1"/>
</dbReference>
<dbReference type="AlphaFoldDB" id="A0A6P8IG71"/>
<evidence type="ECO:0000313" key="8">
    <source>
        <dbReference type="RefSeq" id="XP_031565747.1"/>
    </source>
</evidence>
<evidence type="ECO:0000256" key="5">
    <source>
        <dbReference type="ARBA" id="ARBA00037297"/>
    </source>
</evidence>
<dbReference type="OrthoDB" id="5988134at2759"/>
<feature type="region of interest" description="Disordered" evidence="6">
    <location>
        <begin position="1"/>
        <end position="112"/>
    </location>
</feature>
<keyword evidence="7" id="KW-1185">Reference proteome</keyword>
<evidence type="ECO:0000313" key="7">
    <source>
        <dbReference type="Proteomes" id="UP000515163"/>
    </source>
</evidence>
<dbReference type="InParanoid" id="A0A6P8IG71"/>
<sequence>MNLIAKNVVSGKLSSLSKNIGLDDDNDANEEQGTMTAKERRQQQEKEATEKAKREEKYAKRHAQREKKREDIRAKYGLQKDEKGQSMAKNDSKTAPKEEQKKEDEEKQCVVM</sequence>
<keyword evidence="4" id="KW-0532">Neurotransmitter transport</keyword>
<dbReference type="Gene3D" id="1.20.5.580">
    <property type="entry name" value="Single Helix bin"/>
    <property type="match status" value="1"/>
</dbReference>
<dbReference type="PANTHER" id="PTHR16705:SF4">
    <property type="entry name" value="COMPLEXIN"/>
    <property type="match status" value="1"/>
</dbReference>
<dbReference type="GO" id="GO:0006887">
    <property type="term" value="P:exocytosis"/>
    <property type="evidence" value="ECO:0007669"/>
    <property type="project" value="UniProtKB-KW"/>
</dbReference>
<proteinExistence type="inferred from homology"/>
<dbReference type="KEGG" id="aten:116300917"/>
<keyword evidence="3" id="KW-0268">Exocytosis</keyword>